<dbReference type="Proteomes" id="UP000315377">
    <property type="component" value="Chromosome"/>
</dbReference>
<evidence type="ECO:0000256" key="1">
    <source>
        <dbReference type="ARBA" id="ARBA00010646"/>
    </source>
</evidence>
<comment type="similarity">
    <text evidence="1">Belongs to the glycosyl hydrolase 25 family.</text>
</comment>
<dbReference type="InterPro" id="IPR001119">
    <property type="entry name" value="SLH_dom"/>
</dbReference>
<reference evidence="3 4" key="1">
    <citation type="submission" date="2019-07" db="EMBL/GenBank/DDBJ databases">
        <title>Paenibacillus thiaminolyticus NRRL B-4156.</title>
        <authorList>
            <person name="Hehnly C."/>
            <person name="Zhang L."/>
        </authorList>
    </citation>
    <scope>NUCLEOTIDE SEQUENCE [LARGE SCALE GENOMIC DNA]</scope>
    <source>
        <strain evidence="3 4">NRRL B-4156</strain>
    </source>
</reference>
<evidence type="ECO:0000259" key="2">
    <source>
        <dbReference type="PROSITE" id="PS51272"/>
    </source>
</evidence>
<dbReference type="GO" id="GO:0016998">
    <property type="term" value="P:cell wall macromolecule catabolic process"/>
    <property type="evidence" value="ECO:0007669"/>
    <property type="project" value="InterPro"/>
</dbReference>
<dbReference type="Pfam" id="PF01183">
    <property type="entry name" value="Glyco_hydro_25"/>
    <property type="match status" value="1"/>
</dbReference>
<dbReference type="PROSITE" id="PS51904">
    <property type="entry name" value="GLYCOSYL_HYDROL_F25_2"/>
    <property type="match status" value="1"/>
</dbReference>
<evidence type="ECO:0000313" key="4">
    <source>
        <dbReference type="Proteomes" id="UP000315377"/>
    </source>
</evidence>
<organism evidence="3 4">
    <name type="scientific">Paenibacillus thiaminolyticus</name>
    <name type="common">Bacillus thiaminolyticus</name>
    <dbReference type="NCBI Taxonomy" id="49283"/>
    <lineage>
        <taxon>Bacteria</taxon>
        <taxon>Bacillati</taxon>
        <taxon>Bacillota</taxon>
        <taxon>Bacilli</taxon>
        <taxon>Bacillales</taxon>
        <taxon>Paenibacillaceae</taxon>
        <taxon>Paenibacillus</taxon>
    </lineage>
</organism>
<dbReference type="EMBL" id="CP041405">
    <property type="protein sequence ID" value="QDM43754.1"/>
    <property type="molecule type" value="Genomic_DNA"/>
</dbReference>
<evidence type="ECO:0000313" key="3">
    <source>
        <dbReference type="EMBL" id="QDM43754.1"/>
    </source>
</evidence>
<proteinExistence type="inferred from homology"/>
<dbReference type="InterPro" id="IPR002053">
    <property type="entry name" value="Glyco_hydro_25"/>
</dbReference>
<accession>A0AAP9DT75</accession>
<dbReference type="AlphaFoldDB" id="A0AAP9DT75"/>
<dbReference type="PROSITE" id="PS51272">
    <property type="entry name" value="SLH"/>
    <property type="match status" value="1"/>
</dbReference>
<dbReference type="Gene3D" id="3.20.20.80">
    <property type="entry name" value="Glycosidases"/>
    <property type="match status" value="1"/>
</dbReference>
<dbReference type="SUPFAM" id="SSF51445">
    <property type="entry name" value="(Trans)glycosidases"/>
    <property type="match status" value="1"/>
</dbReference>
<gene>
    <name evidence="3" type="ORF">FLT43_09765</name>
</gene>
<sequence length="106" mass="12110">MDNISLWIAHYGVQQPLRNDTWNRWSVFQFTETGRVNGIRRNVDRNVMEADFVKSSDIQGHWAEQAIKEVMEAGIMSGRSHGGFTPNEPLTRAEAAVIANRILKRI</sequence>
<feature type="domain" description="SLH" evidence="2">
    <location>
        <begin position="50"/>
        <end position="106"/>
    </location>
</feature>
<dbReference type="GO" id="GO:0003796">
    <property type="term" value="F:lysozyme activity"/>
    <property type="evidence" value="ECO:0007669"/>
    <property type="project" value="InterPro"/>
</dbReference>
<dbReference type="Pfam" id="PF00395">
    <property type="entry name" value="SLH"/>
    <property type="match status" value="1"/>
</dbReference>
<dbReference type="GO" id="GO:0009253">
    <property type="term" value="P:peptidoglycan catabolic process"/>
    <property type="evidence" value="ECO:0007669"/>
    <property type="project" value="InterPro"/>
</dbReference>
<protein>
    <recommendedName>
        <fullName evidence="2">SLH domain-containing protein</fullName>
    </recommendedName>
</protein>
<dbReference type="InterPro" id="IPR017853">
    <property type="entry name" value="GH"/>
</dbReference>
<name>A0AAP9DT75_PANTH</name>